<dbReference type="Proteomes" id="UP000600101">
    <property type="component" value="Unassembled WGS sequence"/>
</dbReference>
<comment type="caution">
    <text evidence="2">The sequence shown here is derived from an EMBL/GenBank/DDBJ whole genome shotgun (WGS) entry which is preliminary data.</text>
</comment>
<evidence type="ECO:0000256" key="1">
    <source>
        <dbReference type="SAM" id="MobiDB-lite"/>
    </source>
</evidence>
<keyword evidence="3" id="KW-1185">Reference proteome</keyword>
<gene>
    <name evidence="2" type="ORF">H7965_30265</name>
</gene>
<evidence type="ECO:0000313" key="2">
    <source>
        <dbReference type="EMBL" id="MBC4019454.1"/>
    </source>
</evidence>
<evidence type="ECO:0000313" key="3">
    <source>
        <dbReference type="Proteomes" id="UP000600101"/>
    </source>
</evidence>
<dbReference type="AlphaFoldDB" id="A0A9X0R4D1"/>
<dbReference type="EMBL" id="JACOMF010000270">
    <property type="protein sequence ID" value="MBC4019454.1"/>
    <property type="molecule type" value="Genomic_DNA"/>
</dbReference>
<dbReference type="RefSeq" id="WP_186774130.1">
    <property type="nucleotide sequence ID" value="NZ_JACOMF010000270.1"/>
</dbReference>
<feature type="region of interest" description="Disordered" evidence="1">
    <location>
        <begin position="94"/>
        <end position="114"/>
    </location>
</feature>
<accession>A0A9X0R4D1</accession>
<organism evidence="2 3">
    <name type="scientific">Siccirubricoccus deserti</name>
    <dbReference type="NCBI Taxonomy" id="2013562"/>
    <lineage>
        <taxon>Bacteria</taxon>
        <taxon>Pseudomonadati</taxon>
        <taxon>Pseudomonadota</taxon>
        <taxon>Alphaproteobacteria</taxon>
        <taxon>Acetobacterales</taxon>
        <taxon>Roseomonadaceae</taxon>
        <taxon>Siccirubricoccus</taxon>
    </lineage>
</organism>
<reference evidence="2" key="1">
    <citation type="submission" date="2020-08" db="EMBL/GenBank/DDBJ databases">
        <authorList>
            <person name="Hu Y."/>
            <person name="Nguyen S.V."/>
            <person name="Li F."/>
            <person name="Fanning S."/>
        </authorList>
    </citation>
    <scope>NUCLEOTIDE SEQUENCE</scope>
    <source>
        <strain evidence="2">SYSU D8009</strain>
    </source>
</reference>
<sequence length="114" mass="12512">MRTLSKSALRVAGEALAVGRTALPAYGSHYSRHDYTQPQLFALLVLKQFLRTDYRGLVAAVAEWQELRQVLGLRKVPHYSTLAYAAHRLLAGAEKGGPSGALRPRSSPVPMQRA</sequence>
<protein>
    <submittedName>
        <fullName evidence="2">Transposase</fullName>
    </submittedName>
</protein>
<name>A0A9X0R4D1_9PROT</name>
<proteinExistence type="predicted"/>